<dbReference type="PROSITE" id="PS50850">
    <property type="entry name" value="MFS"/>
    <property type="match status" value="1"/>
</dbReference>
<feature type="transmembrane region" description="Helical" evidence="4">
    <location>
        <begin position="290"/>
        <end position="313"/>
    </location>
</feature>
<keyword evidence="2 4" id="KW-1133">Transmembrane helix</keyword>
<evidence type="ECO:0000313" key="6">
    <source>
        <dbReference type="EMBL" id="QDL94391.1"/>
    </source>
</evidence>
<dbReference type="PANTHER" id="PTHR23521:SF3">
    <property type="entry name" value="MFS TRANSPORTER"/>
    <property type="match status" value="1"/>
</dbReference>
<feature type="transmembrane region" description="Helical" evidence="4">
    <location>
        <begin position="73"/>
        <end position="92"/>
    </location>
</feature>
<sequence>MIRALTPVAPLLLGITLLMFGSSLQGLLLPLRAQIENFGQPEIGLLGSAYFVGFTLGCFRGPRIVQNVGHIRAFAAIVALASCVILAHSLFVLPAIWWLLRGATGFCFAILFMIIESWLNEKSDNSSRGAVFSTYAMIVNGVGTLGQLTVATSDPQSFEMFAVGSILISLAAVPVALSRREAPAPIAEVRIRPMRIFRFSPVGFIGCLVTGLTNGAFGALLAVYALRMGFDTLDIALLAASPALAAAIVQWPLGWLSDKIDRRIVLIGAAAAACLAGLFLSFQGGGSPTAVFIGVIAFGCFSFPLYALAVAHANDFAAPGEMVETASGLLLIWSLGGVAGPIIASVAMSQGGASALFVFTAVAHAGLAGYTGWRITRRAAPAAEDRGRFTEAMVVSQTVGPVELTEPEEALED</sequence>
<gene>
    <name evidence="6" type="ORF">FDP22_21195</name>
</gene>
<geneLocation type="plasmid" evidence="7">
    <name>pd4m1b</name>
</geneLocation>
<dbReference type="GO" id="GO:0005886">
    <property type="term" value="C:plasma membrane"/>
    <property type="evidence" value="ECO:0007669"/>
    <property type="project" value="TreeGrafter"/>
</dbReference>
<feature type="transmembrane region" description="Helical" evidence="4">
    <location>
        <begin position="43"/>
        <end position="61"/>
    </location>
</feature>
<feature type="transmembrane region" description="Helical" evidence="4">
    <location>
        <begin position="235"/>
        <end position="253"/>
    </location>
</feature>
<dbReference type="InterPro" id="IPR011701">
    <property type="entry name" value="MFS"/>
</dbReference>
<evidence type="ECO:0000256" key="3">
    <source>
        <dbReference type="ARBA" id="ARBA00023136"/>
    </source>
</evidence>
<protein>
    <submittedName>
        <fullName evidence="6">MFS transporter</fullName>
    </submittedName>
</protein>
<name>A0A5B8FJ14_9RHOB</name>
<dbReference type="RefSeq" id="WP_138576172.1">
    <property type="nucleotide sequence ID" value="NZ_CP040820.1"/>
</dbReference>
<dbReference type="InterPro" id="IPR047200">
    <property type="entry name" value="MFS_YcaD-like"/>
</dbReference>
<proteinExistence type="predicted"/>
<feature type="transmembrane region" description="Helical" evidence="4">
    <location>
        <begin position="199"/>
        <end position="223"/>
    </location>
</feature>
<organism evidence="6 7">
    <name type="scientific">Paroceanicella profunda</name>
    <dbReference type="NCBI Taxonomy" id="2579971"/>
    <lineage>
        <taxon>Bacteria</taxon>
        <taxon>Pseudomonadati</taxon>
        <taxon>Pseudomonadota</taxon>
        <taxon>Alphaproteobacteria</taxon>
        <taxon>Rhodobacterales</taxon>
        <taxon>Paracoccaceae</taxon>
        <taxon>Paroceanicella</taxon>
    </lineage>
</organism>
<dbReference type="GO" id="GO:0022857">
    <property type="term" value="F:transmembrane transporter activity"/>
    <property type="evidence" value="ECO:0007669"/>
    <property type="project" value="InterPro"/>
</dbReference>
<dbReference type="CDD" id="cd17477">
    <property type="entry name" value="MFS_YcaD_like"/>
    <property type="match status" value="1"/>
</dbReference>
<feature type="domain" description="Major facilitator superfamily (MFS) profile" evidence="5">
    <location>
        <begin position="199"/>
        <end position="413"/>
    </location>
</feature>
<dbReference type="Gene3D" id="1.20.1250.20">
    <property type="entry name" value="MFS general substrate transporter like domains"/>
    <property type="match status" value="2"/>
</dbReference>
<keyword evidence="6" id="KW-0614">Plasmid</keyword>
<dbReference type="Proteomes" id="UP000305888">
    <property type="component" value="Plasmid pD4M1B"/>
</dbReference>
<dbReference type="OrthoDB" id="9810614at2"/>
<evidence type="ECO:0000256" key="2">
    <source>
        <dbReference type="ARBA" id="ARBA00022989"/>
    </source>
</evidence>
<feature type="transmembrane region" description="Helical" evidence="4">
    <location>
        <begin position="98"/>
        <end position="119"/>
    </location>
</feature>
<dbReference type="EMBL" id="CP040820">
    <property type="protein sequence ID" value="QDL94391.1"/>
    <property type="molecule type" value="Genomic_DNA"/>
</dbReference>
<dbReference type="SUPFAM" id="SSF103473">
    <property type="entry name" value="MFS general substrate transporter"/>
    <property type="match status" value="1"/>
</dbReference>
<dbReference type="KEGG" id="ppru:FDP22_21195"/>
<evidence type="ECO:0000256" key="1">
    <source>
        <dbReference type="ARBA" id="ARBA00022692"/>
    </source>
</evidence>
<dbReference type="Pfam" id="PF07690">
    <property type="entry name" value="MFS_1"/>
    <property type="match status" value="1"/>
</dbReference>
<feature type="transmembrane region" description="Helical" evidence="4">
    <location>
        <begin position="265"/>
        <end position="284"/>
    </location>
</feature>
<dbReference type="PANTHER" id="PTHR23521">
    <property type="entry name" value="TRANSPORTER MFS SUPERFAMILY"/>
    <property type="match status" value="1"/>
</dbReference>
<keyword evidence="3 4" id="KW-0472">Membrane</keyword>
<evidence type="ECO:0000256" key="4">
    <source>
        <dbReference type="SAM" id="Phobius"/>
    </source>
</evidence>
<keyword evidence="1 4" id="KW-0812">Transmembrane</keyword>
<feature type="transmembrane region" description="Helical" evidence="4">
    <location>
        <begin position="325"/>
        <end position="347"/>
    </location>
</feature>
<feature type="transmembrane region" description="Helical" evidence="4">
    <location>
        <begin position="353"/>
        <end position="373"/>
    </location>
</feature>
<reference evidence="6 7" key="1">
    <citation type="submission" date="2019-06" db="EMBL/GenBank/DDBJ databases">
        <title>Genome sequence of Rhodobacteraceae bacterium D4M1.</title>
        <authorList>
            <person name="Cao J."/>
        </authorList>
    </citation>
    <scope>NUCLEOTIDE SEQUENCE [LARGE SCALE GENOMIC DNA]</scope>
    <source>
        <strain evidence="6 7">D4M1</strain>
        <plasmid evidence="7">pd4m1b</plasmid>
    </source>
</reference>
<feature type="transmembrane region" description="Helical" evidence="4">
    <location>
        <begin position="131"/>
        <end position="148"/>
    </location>
</feature>
<accession>A0A5B8FJ14</accession>
<feature type="transmembrane region" description="Helical" evidence="4">
    <location>
        <begin position="160"/>
        <end position="178"/>
    </location>
</feature>
<dbReference type="InterPro" id="IPR036259">
    <property type="entry name" value="MFS_trans_sf"/>
</dbReference>
<keyword evidence="7" id="KW-1185">Reference proteome</keyword>
<dbReference type="AlphaFoldDB" id="A0A5B8FJ14"/>
<evidence type="ECO:0000313" key="7">
    <source>
        <dbReference type="Proteomes" id="UP000305888"/>
    </source>
</evidence>
<evidence type="ECO:0000259" key="5">
    <source>
        <dbReference type="PROSITE" id="PS50850"/>
    </source>
</evidence>
<dbReference type="InterPro" id="IPR020846">
    <property type="entry name" value="MFS_dom"/>
</dbReference>